<feature type="transmembrane region" description="Helical" evidence="1">
    <location>
        <begin position="166"/>
        <end position="185"/>
    </location>
</feature>
<evidence type="ECO:0000256" key="1">
    <source>
        <dbReference type="SAM" id="Phobius"/>
    </source>
</evidence>
<sequence>MGTKPAGRKRKYACSEQRNIVFLSQSARQDNWHFEHQLYVKNDMICTAIAYAVALEVEPPRWIKRFYIGFSPIAAAYTISYGVLMAKDDTKELAAGLMEILVIPITVVVSIVCHVLIRNHFRKVGGFTEKVKRMQTRLSTSIYLQGVIHSVLVLGVALIIPFNLLVAVLTNDYGTMLTFAVYYNLESAANHPRVRRTREDSKYV</sequence>
<comment type="caution">
    <text evidence="2">The sequence shown here is derived from an EMBL/GenBank/DDBJ whole genome shotgun (WGS) entry which is preliminary data.</text>
</comment>
<evidence type="ECO:0000313" key="2">
    <source>
        <dbReference type="EMBL" id="KAK6741872.1"/>
    </source>
</evidence>
<feature type="transmembrane region" description="Helical" evidence="1">
    <location>
        <begin position="96"/>
        <end position="117"/>
    </location>
</feature>
<gene>
    <name evidence="2" type="primary">Necator_chrIII.g10392</name>
    <name evidence="2" type="ORF">RB195_009627</name>
</gene>
<keyword evidence="3" id="KW-1185">Reference proteome</keyword>
<feature type="transmembrane region" description="Helical" evidence="1">
    <location>
        <begin position="66"/>
        <end position="84"/>
    </location>
</feature>
<evidence type="ECO:0008006" key="4">
    <source>
        <dbReference type="Google" id="ProtNLM"/>
    </source>
</evidence>
<proteinExistence type="predicted"/>
<name>A0ABR1CU58_NECAM</name>
<dbReference type="EMBL" id="JAVFWL010000003">
    <property type="protein sequence ID" value="KAK6741872.1"/>
    <property type="molecule type" value="Genomic_DNA"/>
</dbReference>
<reference evidence="2 3" key="1">
    <citation type="submission" date="2023-08" db="EMBL/GenBank/DDBJ databases">
        <title>A Necator americanus chromosomal reference genome.</title>
        <authorList>
            <person name="Ilik V."/>
            <person name="Petrzelkova K.J."/>
            <person name="Pardy F."/>
            <person name="Fuh T."/>
            <person name="Niatou-Singa F.S."/>
            <person name="Gouil Q."/>
            <person name="Baker L."/>
            <person name="Ritchie M.E."/>
            <person name="Jex A.R."/>
            <person name="Gazzola D."/>
            <person name="Li H."/>
            <person name="Toshio Fujiwara R."/>
            <person name="Zhan B."/>
            <person name="Aroian R.V."/>
            <person name="Pafco B."/>
            <person name="Schwarz E.M."/>
        </authorList>
    </citation>
    <scope>NUCLEOTIDE SEQUENCE [LARGE SCALE GENOMIC DNA]</scope>
    <source>
        <strain evidence="2 3">Aroian</strain>
        <tissue evidence="2">Whole animal</tissue>
    </source>
</reference>
<keyword evidence="1" id="KW-0472">Membrane</keyword>
<feature type="transmembrane region" description="Helical" evidence="1">
    <location>
        <begin position="138"/>
        <end position="160"/>
    </location>
</feature>
<evidence type="ECO:0000313" key="3">
    <source>
        <dbReference type="Proteomes" id="UP001303046"/>
    </source>
</evidence>
<accession>A0ABR1CU58</accession>
<keyword evidence="1" id="KW-1133">Transmembrane helix</keyword>
<organism evidence="2 3">
    <name type="scientific">Necator americanus</name>
    <name type="common">Human hookworm</name>
    <dbReference type="NCBI Taxonomy" id="51031"/>
    <lineage>
        <taxon>Eukaryota</taxon>
        <taxon>Metazoa</taxon>
        <taxon>Ecdysozoa</taxon>
        <taxon>Nematoda</taxon>
        <taxon>Chromadorea</taxon>
        <taxon>Rhabditida</taxon>
        <taxon>Rhabditina</taxon>
        <taxon>Rhabditomorpha</taxon>
        <taxon>Strongyloidea</taxon>
        <taxon>Ancylostomatidae</taxon>
        <taxon>Bunostominae</taxon>
        <taxon>Necator</taxon>
    </lineage>
</organism>
<keyword evidence="1" id="KW-0812">Transmembrane</keyword>
<protein>
    <recommendedName>
        <fullName evidence="4">G protein-coupled receptor</fullName>
    </recommendedName>
</protein>
<dbReference type="Proteomes" id="UP001303046">
    <property type="component" value="Unassembled WGS sequence"/>
</dbReference>